<dbReference type="AlphaFoldDB" id="A0A366EYE6"/>
<dbReference type="Proteomes" id="UP000253529">
    <property type="component" value="Unassembled WGS sequence"/>
</dbReference>
<comment type="caution">
    <text evidence="2">The sequence shown here is derived from an EMBL/GenBank/DDBJ whole genome shotgun (WGS) entry which is preliminary data.</text>
</comment>
<protein>
    <submittedName>
        <fullName evidence="2">Uncharacterized protein</fullName>
    </submittedName>
</protein>
<keyword evidence="1" id="KW-0732">Signal</keyword>
<name>A0A366EYE6_9HYPH</name>
<keyword evidence="3" id="KW-1185">Reference proteome</keyword>
<evidence type="ECO:0000313" key="2">
    <source>
        <dbReference type="EMBL" id="RBP07418.1"/>
    </source>
</evidence>
<proteinExistence type="predicted"/>
<gene>
    <name evidence="2" type="ORF">DFR50_12763</name>
</gene>
<dbReference type="EMBL" id="QNRK01000027">
    <property type="protein sequence ID" value="RBP07418.1"/>
    <property type="molecule type" value="Genomic_DNA"/>
</dbReference>
<sequence>MAQRRGATTGAACWLALAAGVSPATADRLDQANPAPWAGALVSISPANNARQSFTPTIDCLTAIEVALTSAYRGRGGDRVTVTVHGSNGGEPLGVASAAIPDGFDGYWRFDFSPPLPVRSGAPVTFSVVDSGKTAFYWKNAGNDPYATGQASFAGSRFASSDFLFRTFGAPAGPDSPCRPVKPQAQ</sequence>
<evidence type="ECO:0000256" key="1">
    <source>
        <dbReference type="SAM" id="SignalP"/>
    </source>
</evidence>
<feature type="chain" id="PRO_5016612078" evidence="1">
    <location>
        <begin position="27"/>
        <end position="186"/>
    </location>
</feature>
<accession>A0A366EYE6</accession>
<organism evidence="2 3">
    <name type="scientific">Roseiarcus fermentans</name>
    <dbReference type="NCBI Taxonomy" id="1473586"/>
    <lineage>
        <taxon>Bacteria</taxon>
        <taxon>Pseudomonadati</taxon>
        <taxon>Pseudomonadota</taxon>
        <taxon>Alphaproteobacteria</taxon>
        <taxon>Hyphomicrobiales</taxon>
        <taxon>Roseiarcaceae</taxon>
        <taxon>Roseiarcus</taxon>
    </lineage>
</organism>
<reference evidence="2 3" key="1">
    <citation type="submission" date="2018-06" db="EMBL/GenBank/DDBJ databases">
        <title>Genomic Encyclopedia of Type Strains, Phase IV (KMG-IV): sequencing the most valuable type-strain genomes for metagenomic binning, comparative biology and taxonomic classification.</title>
        <authorList>
            <person name="Goeker M."/>
        </authorList>
    </citation>
    <scope>NUCLEOTIDE SEQUENCE [LARGE SCALE GENOMIC DNA]</scope>
    <source>
        <strain evidence="2 3">DSM 24875</strain>
    </source>
</reference>
<feature type="signal peptide" evidence="1">
    <location>
        <begin position="1"/>
        <end position="26"/>
    </location>
</feature>
<dbReference type="RefSeq" id="WP_147262840.1">
    <property type="nucleotide sequence ID" value="NZ_QNRK01000027.1"/>
</dbReference>
<evidence type="ECO:0000313" key="3">
    <source>
        <dbReference type="Proteomes" id="UP000253529"/>
    </source>
</evidence>